<accession>A0A8X7VP11</accession>
<keyword evidence="2" id="KW-1185">Reference proteome</keyword>
<reference evidence="1 2" key="1">
    <citation type="submission" date="2020-02" db="EMBL/GenBank/DDBJ databases">
        <authorList>
            <person name="Ma Q."/>
            <person name="Huang Y."/>
            <person name="Song X."/>
            <person name="Pei D."/>
        </authorList>
    </citation>
    <scope>NUCLEOTIDE SEQUENCE [LARGE SCALE GENOMIC DNA]</scope>
    <source>
        <strain evidence="1">Sxm20200214</strain>
        <tissue evidence="1">Leaf</tissue>
    </source>
</reference>
<comment type="caution">
    <text evidence="1">The sequence shown here is derived from an EMBL/GenBank/DDBJ whole genome shotgun (WGS) entry which is preliminary data.</text>
</comment>
<sequence>MDEESFPVSFRRKIPWYIWTIWKNRNQVLYTNTQNSLLIQIKQAEEEARVWNELNVSQQNMELGNGLVNEDKRWDSPTEGTAKCNIHANWRNARLHSGGFFFICDHRGNVLHHARGAFTFSPNRLTTELRCLE</sequence>
<gene>
    <name evidence="1" type="ORF">Bca52824_017871</name>
</gene>
<dbReference type="EMBL" id="JAAMPC010000004">
    <property type="protein sequence ID" value="KAG2314749.1"/>
    <property type="molecule type" value="Genomic_DNA"/>
</dbReference>
<dbReference type="AlphaFoldDB" id="A0A8X7VP11"/>
<dbReference type="OrthoDB" id="1112231at2759"/>
<organism evidence="1 2">
    <name type="scientific">Brassica carinata</name>
    <name type="common">Ethiopian mustard</name>
    <name type="synonym">Abyssinian cabbage</name>
    <dbReference type="NCBI Taxonomy" id="52824"/>
    <lineage>
        <taxon>Eukaryota</taxon>
        <taxon>Viridiplantae</taxon>
        <taxon>Streptophyta</taxon>
        <taxon>Embryophyta</taxon>
        <taxon>Tracheophyta</taxon>
        <taxon>Spermatophyta</taxon>
        <taxon>Magnoliopsida</taxon>
        <taxon>eudicotyledons</taxon>
        <taxon>Gunneridae</taxon>
        <taxon>Pentapetalae</taxon>
        <taxon>rosids</taxon>
        <taxon>malvids</taxon>
        <taxon>Brassicales</taxon>
        <taxon>Brassicaceae</taxon>
        <taxon>Brassiceae</taxon>
        <taxon>Brassica</taxon>
    </lineage>
</organism>
<evidence type="ECO:0008006" key="3">
    <source>
        <dbReference type="Google" id="ProtNLM"/>
    </source>
</evidence>
<dbReference type="Proteomes" id="UP000886595">
    <property type="component" value="Unassembled WGS sequence"/>
</dbReference>
<proteinExistence type="predicted"/>
<evidence type="ECO:0000313" key="2">
    <source>
        <dbReference type="Proteomes" id="UP000886595"/>
    </source>
</evidence>
<name>A0A8X7VP11_BRACI</name>
<evidence type="ECO:0000313" key="1">
    <source>
        <dbReference type="EMBL" id="KAG2314749.1"/>
    </source>
</evidence>
<protein>
    <recommendedName>
        <fullName evidence="3">RNase H type-1 domain-containing protein</fullName>
    </recommendedName>
</protein>